<dbReference type="PANTHER" id="PTHR23167">
    <property type="entry name" value="CALPONIN HOMOLOGY DOMAIN-CONTAINING PROTEIN DDB_G0272472-RELATED"/>
    <property type="match status" value="1"/>
</dbReference>
<name>A0A3Q0SZK9_AMPCI</name>
<feature type="domain" description="Calponin-homology (CH)" evidence="6">
    <location>
        <begin position="343"/>
        <end position="450"/>
    </location>
</feature>
<evidence type="ECO:0000259" key="6">
    <source>
        <dbReference type="PROSITE" id="PS50021"/>
    </source>
</evidence>
<evidence type="ECO:0000256" key="3">
    <source>
        <dbReference type="ARBA" id="ARBA00061655"/>
    </source>
</evidence>
<keyword evidence="1" id="KW-0597">Phosphoprotein</keyword>
<dbReference type="PANTHER" id="PTHR23167:SF37">
    <property type="entry name" value="SMOOTHELIN-LIKE PROTEIN 2"/>
    <property type="match status" value="1"/>
</dbReference>
<keyword evidence="2 4" id="KW-0175">Coiled coil</keyword>
<dbReference type="PROSITE" id="PS50021">
    <property type="entry name" value="CH"/>
    <property type="match status" value="1"/>
</dbReference>
<protein>
    <submittedName>
        <fullName evidence="7">Smoothelin, like</fullName>
    </submittedName>
</protein>
<dbReference type="InterPro" id="IPR001715">
    <property type="entry name" value="CH_dom"/>
</dbReference>
<dbReference type="GeneTree" id="ENSGT00940000154495"/>
<keyword evidence="8" id="KW-1185">Reference proteome</keyword>
<dbReference type="FunFam" id="1.10.418.10:FF:000009">
    <property type="entry name" value="smoothelin isoform X2"/>
    <property type="match status" value="1"/>
</dbReference>
<dbReference type="SUPFAM" id="SSF47576">
    <property type="entry name" value="Calponin-homology domain, CH-domain"/>
    <property type="match status" value="1"/>
</dbReference>
<feature type="compositionally biased region" description="Low complexity" evidence="5">
    <location>
        <begin position="112"/>
        <end position="128"/>
    </location>
</feature>
<dbReference type="SMART" id="SM00033">
    <property type="entry name" value="CH"/>
    <property type="match status" value="1"/>
</dbReference>
<evidence type="ECO:0000256" key="2">
    <source>
        <dbReference type="ARBA" id="ARBA00023054"/>
    </source>
</evidence>
<sequence>MGEMGDLCCPRSCSPEGETVCAALARYENTLRDAIREIHVDVRTFKLGMERRLEETANLNGPLERAVSQLQQENQQLRSQLEVLTRQVELLSGITCDRSTFISNQTIPASPPATFSSSPTSMSGSSPSITRFSSRATFAVSSKTNSIEREEPIEVDPAPTHSAQENGHAVPTEQSVLVHGKISPPTDAPHEHSAPIVTMRMPHLPITATTKTAEIKSSPISSGSPISPLTSPVSSEASPAVPSVKSWTPTHIRALGSPHLQEKANSVPAKSVTYSGLPHDGSFGQMGERRRELVRSQTLPRNIGAQARRSIFERLDPEASRHKTVDSKPKLKRSQSFGVSSASSIKQILLEWCRSKTIGYQNIDIQNFSSSWSDGMAFCALVHSFFPTEFDYTSLSPANHRHNFELAFGTAEVKAGCDRLIEVDDMMIMGRKPDPMCVFTYVQSLYNHLRKFE</sequence>
<comment type="similarity">
    <text evidence="3">Belongs to the smoothelin family.</text>
</comment>
<evidence type="ECO:0000256" key="1">
    <source>
        <dbReference type="ARBA" id="ARBA00022553"/>
    </source>
</evidence>
<dbReference type="Pfam" id="PF00307">
    <property type="entry name" value="CH"/>
    <property type="match status" value="1"/>
</dbReference>
<accession>A0A3Q0SZK9</accession>
<dbReference type="Proteomes" id="UP000261340">
    <property type="component" value="Unplaced"/>
</dbReference>
<feature type="region of interest" description="Disordered" evidence="5">
    <location>
        <begin position="212"/>
        <end position="234"/>
    </location>
</feature>
<proteinExistence type="inferred from homology"/>
<feature type="coiled-coil region" evidence="4">
    <location>
        <begin position="60"/>
        <end position="94"/>
    </location>
</feature>
<feature type="region of interest" description="Disordered" evidence="5">
    <location>
        <begin position="110"/>
        <end position="129"/>
    </location>
</feature>
<evidence type="ECO:0000256" key="4">
    <source>
        <dbReference type="SAM" id="Coils"/>
    </source>
</evidence>
<dbReference type="InterPro" id="IPR050540">
    <property type="entry name" value="F-actin_Monoox_Mical"/>
</dbReference>
<organism evidence="7 8">
    <name type="scientific">Amphilophus citrinellus</name>
    <name type="common">Midas cichlid</name>
    <name type="synonym">Cichlasoma citrinellum</name>
    <dbReference type="NCBI Taxonomy" id="61819"/>
    <lineage>
        <taxon>Eukaryota</taxon>
        <taxon>Metazoa</taxon>
        <taxon>Chordata</taxon>
        <taxon>Craniata</taxon>
        <taxon>Vertebrata</taxon>
        <taxon>Euteleostomi</taxon>
        <taxon>Actinopterygii</taxon>
        <taxon>Neopterygii</taxon>
        <taxon>Teleostei</taxon>
        <taxon>Neoteleostei</taxon>
        <taxon>Acanthomorphata</taxon>
        <taxon>Ovalentaria</taxon>
        <taxon>Cichlomorphae</taxon>
        <taxon>Cichliformes</taxon>
        <taxon>Cichlidae</taxon>
        <taxon>New World cichlids</taxon>
        <taxon>Cichlasomatinae</taxon>
        <taxon>Heroini</taxon>
        <taxon>Amphilophus</taxon>
    </lineage>
</organism>
<evidence type="ECO:0000313" key="7">
    <source>
        <dbReference type="Ensembl" id="ENSACIP00000030301.1"/>
    </source>
</evidence>
<evidence type="ECO:0000256" key="5">
    <source>
        <dbReference type="SAM" id="MobiDB-lite"/>
    </source>
</evidence>
<evidence type="ECO:0000313" key="8">
    <source>
        <dbReference type="Proteomes" id="UP000261340"/>
    </source>
</evidence>
<dbReference type="OMA" id="APHQGER"/>
<reference evidence="7" key="2">
    <citation type="submission" date="2025-09" db="UniProtKB">
        <authorList>
            <consortium name="Ensembl"/>
        </authorList>
    </citation>
    <scope>IDENTIFICATION</scope>
</reference>
<dbReference type="AlphaFoldDB" id="A0A3Q0SZK9"/>
<reference evidence="7" key="1">
    <citation type="submission" date="2025-08" db="UniProtKB">
        <authorList>
            <consortium name="Ensembl"/>
        </authorList>
    </citation>
    <scope>IDENTIFICATION</scope>
</reference>
<dbReference type="Ensembl" id="ENSACIT00000031093.1">
    <property type="protein sequence ID" value="ENSACIP00000030301.1"/>
    <property type="gene ID" value="ENSACIG00000023451.1"/>
</dbReference>
<dbReference type="InterPro" id="IPR036872">
    <property type="entry name" value="CH_dom_sf"/>
</dbReference>
<dbReference type="Gene3D" id="1.10.418.10">
    <property type="entry name" value="Calponin-like domain"/>
    <property type="match status" value="1"/>
</dbReference>
<feature type="compositionally biased region" description="Low complexity" evidence="5">
    <location>
        <begin position="215"/>
        <end position="234"/>
    </location>
</feature>